<feature type="transmembrane region" description="Helical" evidence="5">
    <location>
        <begin position="247"/>
        <end position="275"/>
    </location>
</feature>
<dbReference type="GO" id="GO:0016874">
    <property type="term" value="F:ligase activity"/>
    <property type="evidence" value="ECO:0007669"/>
    <property type="project" value="UniProtKB-KW"/>
</dbReference>
<dbReference type="GO" id="GO:0016020">
    <property type="term" value="C:membrane"/>
    <property type="evidence" value="ECO:0007669"/>
    <property type="project" value="UniProtKB-SubCell"/>
</dbReference>
<feature type="transmembrane region" description="Helical" evidence="5">
    <location>
        <begin position="66"/>
        <end position="83"/>
    </location>
</feature>
<organism evidence="7 8">
    <name type="scientific">Roseomonas indoligenes</name>
    <dbReference type="NCBI Taxonomy" id="2820811"/>
    <lineage>
        <taxon>Bacteria</taxon>
        <taxon>Pseudomonadati</taxon>
        <taxon>Pseudomonadota</taxon>
        <taxon>Alphaproteobacteria</taxon>
        <taxon>Acetobacterales</taxon>
        <taxon>Roseomonadaceae</taxon>
        <taxon>Roseomonas</taxon>
    </lineage>
</organism>
<gene>
    <name evidence="7" type="ORF">J5Y10_25900</name>
</gene>
<dbReference type="PANTHER" id="PTHR37422">
    <property type="entry name" value="TEICHURONIC ACID BIOSYNTHESIS PROTEIN TUAE"/>
    <property type="match status" value="1"/>
</dbReference>
<dbReference type="AlphaFoldDB" id="A0A940S8M2"/>
<protein>
    <submittedName>
        <fullName evidence="7">O-antigen ligase family protein</fullName>
    </submittedName>
</protein>
<accession>A0A940S8M2</accession>
<dbReference type="InterPro" id="IPR007016">
    <property type="entry name" value="O-antigen_ligase-rel_domated"/>
</dbReference>
<feature type="transmembrane region" description="Helical" evidence="5">
    <location>
        <begin position="181"/>
        <end position="203"/>
    </location>
</feature>
<feature type="transmembrane region" description="Helical" evidence="5">
    <location>
        <begin position="393"/>
        <end position="416"/>
    </location>
</feature>
<comment type="caution">
    <text evidence="7">The sequence shown here is derived from an EMBL/GenBank/DDBJ whole genome shotgun (WGS) entry which is preliminary data.</text>
</comment>
<dbReference type="RefSeq" id="WP_209377037.1">
    <property type="nucleotide sequence ID" value="NZ_JAGIZA010000031.1"/>
</dbReference>
<dbReference type="Proteomes" id="UP000677537">
    <property type="component" value="Unassembled WGS sequence"/>
</dbReference>
<evidence type="ECO:0000256" key="1">
    <source>
        <dbReference type="ARBA" id="ARBA00004141"/>
    </source>
</evidence>
<evidence type="ECO:0000256" key="4">
    <source>
        <dbReference type="ARBA" id="ARBA00023136"/>
    </source>
</evidence>
<comment type="subcellular location">
    <subcellularLocation>
        <location evidence="1">Membrane</location>
        <topology evidence="1">Multi-pass membrane protein</topology>
    </subcellularLocation>
</comment>
<feature type="domain" description="O-antigen ligase-related" evidence="6">
    <location>
        <begin position="267"/>
        <end position="404"/>
    </location>
</feature>
<evidence type="ECO:0000256" key="5">
    <source>
        <dbReference type="SAM" id="Phobius"/>
    </source>
</evidence>
<feature type="transmembrane region" description="Helical" evidence="5">
    <location>
        <begin position="428"/>
        <end position="448"/>
    </location>
</feature>
<keyword evidence="7" id="KW-0436">Ligase</keyword>
<keyword evidence="4 5" id="KW-0472">Membrane</keyword>
<feature type="transmembrane region" description="Helical" evidence="5">
    <location>
        <begin position="282"/>
        <end position="299"/>
    </location>
</feature>
<feature type="transmembrane region" description="Helical" evidence="5">
    <location>
        <begin position="95"/>
        <end position="118"/>
    </location>
</feature>
<keyword evidence="2 5" id="KW-0812">Transmembrane</keyword>
<feature type="transmembrane region" description="Helical" evidence="5">
    <location>
        <begin position="25"/>
        <end position="45"/>
    </location>
</feature>
<evidence type="ECO:0000256" key="2">
    <source>
        <dbReference type="ARBA" id="ARBA00022692"/>
    </source>
</evidence>
<dbReference type="InterPro" id="IPR051533">
    <property type="entry name" value="WaaL-like"/>
</dbReference>
<feature type="transmembrane region" description="Helical" evidence="5">
    <location>
        <begin position="305"/>
        <end position="325"/>
    </location>
</feature>
<evidence type="ECO:0000259" key="6">
    <source>
        <dbReference type="Pfam" id="PF04932"/>
    </source>
</evidence>
<feature type="transmembrane region" description="Helical" evidence="5">
    <location>
        <begin position="156"/>
        <end position="174"/>
    </location>
</feature>
<dbReference type="EMBL" id="JAGIZA010000031">
    <property type="protein sequence ID" value="MBP0496244.1"/>
    <property type="molecule type" value="Genomic_DNA"/>
</dbReference>
<evidence type="ECO:0000256" key="3">
    <source>
        <dbReference type="ARBA" id="ARBA00022989"/>
    </source>
</evidence>
<dbReference type="PANTHER" id="PTHR37422:SF13">
    <property type="entry name" value="LIPOPOLYSACCHARIDE BIOSYNTHESIS PROTEIN PA4999-RELATED"/>
    <property type="match status" value="1"/>
</dbReference>
<reference evidence="7" key="1">
    <citation type="submission" date="2021-03" db="EMBL/GenBank/DDBJ databases">
        <authorList>
            <person name="So Y."/>
        </authorList>
    </citation>
    <scope>NUCLEOTIDE SEQUENCE</scope>
    <source>
        <strain evidence="7">SG15</strain>
    </source>
</reference>
<keyword evidence="3 5" id="KW-1133">Transmembrane helix</keyword>
<evidence type="ECO:0000313" key="7">
    <source>
        <dbReference type="EMBL" id="MBP0496244.1"/>
    </source>
</evidence>
<sequence length="478" mass="51151">MSASAEAGRWYDAAPHPVLSRDAGFAVAVALLLPLAMYSVGLGGLTRIAYPLSALAAGWYLWSRKSPWYVGLCVWLFCASPLIRRLHDYGAGFDVASPILLAPYLAMGWAVLSGLGLCIRGGERLATPFAIFVLCVLYGFVIAVLDGRLVSGAVDLLKWTAGPFMALYLITVAAKQADHHRVVVTSFIAAAPAMACYGILQFISPLPWDLEWSREMLQMGVEAMGRPEPFELRVYATMHSPGSLGSYLMVGLLTLIGAPLPIALPGIVLAVLGLALAQYRTIWAGSMVGLLVLALAGPAREKFRLVLGALLLVTTFGSLVTIPEVQETLSQRVRSITELQSDASGEDRLSQYTRFLDEDRNLLVGQGIASNGFMRQLDKQKATVIDSGILETYAALGLFVGTILLACLACICWRTITLPAALVPHAYLYRSVVLATAVQIPFGTVYVGESGFTMWVFIGLACAAARSLGTTGGNANLS</sequence>
<name>A0A940S8M2_9PROT</name>
<feature type="transmembrane region" description="Helical" evidence="5">
    <location>
        <begin position="125"/>
        <end position="144"/>
    </location>
</feature>
<dbReference type="Pfam" id="PF04932">
    <property type="entry name" value="Wzy_C"/>
    <property type="match status" value="1"/>
</dbReference>
<proteinExistence type="predicted"/>
<evidence type="ECO:0000313" key="8">
    <source>
        <dbReference type="Proteomes" id="UP000677537"/>
    </source>
</evidence>
<keyword evidence="8" id="KW-1185">Reference proteome</keyword>